<keyword evidence="3" id="KW-0804">Transcription</keyword>
<dbReference type="PROSITE" id="PS01124">
    <property type="entry name" value="HTH_ARAC_FAMILY_2"/>
    <property type="match status" value="1"/>
</dbReference>
<evidence type="ECO:0000256" key="1">
    <source>
        <dbReference type="ARBA" id="ARBA00023015"/>
    </source>
</evidence>
<dbReference type="SUPFAM" id="SSF46689">
    <property type="entry name" value="Homeodomain-like"/>
    <property type="match status" value="1"/>
</dbReference>
<reference evidence="6" key="1">
    <citation type="journal article" date="2019" name="Int. J. Syst. Evol. Microbiol.">
        <title>The Global Catalogue of Microorganisms (GCM) 10K type strain sequencing project: providing services to taxonomists for standard genome sequencing and annotation.</title>
        <authorList>
            <consortium name="The Broad Institute Genomics Platform"/>
            <consortium name="The Broad Institute Genome Sequencing Center for Infectious Disease"/>
            <person name="Wu L."/>
            <person name="Ma J."/>
        </authorList>
    </citation>
    <scope>NUCLEOTIDE SEQUENCE [LARGE SCALE GENOMIC DNA]</scope>
    <source>
        <strain evidence="6">JCM 16601</strain>
    </source>
</reference>
<dbReference type="InterPro" id="IPR009057">
    <property type="entry name" value="Homeodomain-like_sf"/>
</dbReference>
<dbReference type="Pfam" id="PF20240">
    <property type="entry name" value="DUF6597"/>
    <property type="match status" value="1"/>
</dbReference>
<name>A0ABP7P685_9SPHI</name>
<dbReference type="EMBL" id="BAAAZC010000004">
    <property type="protein sequence ID" value="GAA3960292.1"/>
    <property type="molecule type" value="Genomic_DNA"/>
</dbReference>
<evidence type="ECO:0000256" key="3">
    <source>
        <dbReference type="ARBA" id="ARBA00023163"/>
    </source>
</evidence>
<evidence type="ECO:0000313" key="5">
    <source>
        <dbReference type="EMBL" id="GAA3960292.1"/>
    </source>
</evidence>
<proteinExistence type="predicted"/>
<feature type="domain" description="HTH araC/xylS-type" evidence="4">
    <location>
        <begin position="159"/>
        <end position="260"/>
    </location>
</feature>
<keyword evidence="6" id="KW-1185">Reference proteome</keyword>
<gene>
    <name evidence="5" type="ORF">GCM10022210_04950</name>
</gene>
<dbReference type="RefSeq" id="WP_259090855.1">
    <property type="nucleotide sequence ID" value="NZ_BAAAZC010000004.1"/>
</dbReference>
<evidence type="ECO:0000256" key="2">
    <source>
        <dbReference type="ARBA" id="ARBA00023125"/>
    </source>
</evidence>
<accession>A0ABP7P685</accession>
<dbReference type="InterPro" id="IPR046532">
    <property type="entry name" value="DUF6597"/>
</dbReference>
<dbReference type="InterPro" id="IPR018060">
    <property type="entry name" value="HTH_AraC"/>
</dbReference>
<dbReference type="SMART" id="SM00342">
    <property type="entry name" value="HTH_ARAC"/>
    <property type="match status" value="1"/>
</dbReference>
<evidence type="ECO:0000313" key="6">
    <source>
        <dbReference type="Proteomes" id="UP001500742"/>
    </source>
</evidence>
<dbReference type="Proteomes" id="UP001500742">
    <property type="component" value="Unassembled WGS sequence"/>
</dbReference>
<dbReference type="Pfam" id="PF12833">
    <property type="entry name" value="HTH_18"/>
    <property type="match status" value="1"/>
</dbReference>
<evidence type="ECO:0000259" key="4">
    <source>
        <dbReference type="PROSITE" id="PS01124"/>
    </source>
</evidence>
<dbReference type="PANTHER" id="PTHR46796:SF13">
    <property type="entry name" value="HTH-TYPE TRANSCRIPTIONAL ACTIVATOR RHAS"/>
    <property type="match status" value="1"/>
</dbReference>
<comment type="caution">
    <text evidence="5">The sequence shown here is derived from an EMBL/GenBank/DDBJ whole genome shotgun (WGS) entry which is preliminary data.</text>
</comment>
<dbReference type="Gene3D" id="1.10.10.60">
    <property type="entry name" value="Homeodomain-like"/>
    <property type="match status" value="1"/>
</dbReference>
<keyword evidence="1" id="KW-0805">Transcription regulation</keyword>
<protein>
    <recommendedName>
        <fullName evidence="4">HTH araC/xylS-type domain-containing protein</fullName>
    </recommendedName>
</protein>
<dbReference type="InterPro" id="IPR050204">
    <property type="entry name" value="AraC_XylS_family_regulators"/>
</dbReference>
<keyword evidence="2" id="KW-0238">DNA-binding</keyword>
<sequence>MPYREYAPGDALKDYVQCYFICESEDAVVHDDHVFASGNVEIMFNLGSEAPQMIIDGKNSVQPAVQLWGQTIRPFSFTSVGKHSMLGIRFFGHTAAYFFDEPIGNFNDLLTDLRDVAGPQSRVLYDQLLDAPLPGKRIALVEHYLLALLHRSEAKLAKVALMGSLVKSLGRDDFFESINSIANYHGLSSRYLQTLFITYSGLGPKLYARIGRFRKSLDLVAAGQLSLTAIAYQCGYFDQSHFIKDFKYFTGSQPSRFYAESSTDLFVPLNN</sequence>
<dbReference type="PANTHER" id="PTHR46796">
    <property type="entry name" value="HTH-TYPE TRANSCRIPTIONAL ACTIVATOR RHAS-RELATED"/>
    <property type="match status" value="1"/>
</dbReference>
<organism evidence="5 6">
    <name type="scientific">Mucilaginibacter dorajii</name>
    <dbReference type="NCBI Taxonomy" id="692994"/>
    <lineage>
        <taxon>Bacteria</taxon>
        <taxon>Pseudomonadati</taxon>
        <taxon>Bacteroidota</taxon>
        <taxon>Sphingobacteriia</taxon>
        <taxon>Sphingobacteriales</taxon>
        <taxon>Sphingobacteriaceae</taxon>
        <taxon>Mucilaginibacter</taxon>
    </lineage>
</organism>